<proteinExistence type="predicted"/>
<dbReference type="AlphaFoldDB" id="A0A0A7EDU5"/>
<feature type="domain" description="SH3b" evidence="9">
    <location>
        <begin position="43"/>
        <end position="109"/>
    </location>
</feature>
<feature type="signal peptide" evidence="8">
    <location>
        <begin position="1"/>
        <end position="20"/>
    </location>
</feature>
<evidence type="ECO:0000256" key="5">
    <source>
        <dbReference type="ARBA" id="ARBA00023136"/>
    </source>
</evidence>
<accession>A0A0A7EDU5</accession>
<evidence type="ECO:0000313" key="11">
    <source>
        <dbReference type="Proteomes" id="UP000030341"/>
    </source>
</evidence>
<evidence type="ECO:0000259" key="9">
    <source>
        <dbReference type="PROSITE" id="PS51781"/>
    </source>
</evidence>
<keyword evidence="2 7" id="KW-0812">Transmembrane</keyword>
<gene>
    <name evidence="10" type="ORF">OM33_05735</name>
</gene>
<evidence type="ECO:0000256" key="4">
    <source>
        <dbReference type="ARBA" id="ARBA00022989"/>
    </source>
</evidence>
<dbReference type="Pfam" id="PF08239">
    <property type="entry name" value="SH3_3"/>
    <property type="match status" value="1"/>
</dbReference>
<keyword evidence="4 7" id="KW-1133">Transmembrane helix</keyword>
<keyword evidence="3 8" id="KW-0732">Signal</keyword>
<dbReference type="PIRSF" id="PIRSF006158">
    <property type="entry name" value="UCP006158_SH3"/>
    <property type="match status" value="1"/>
</dbReference>
<feature type="coiled-coil region" evidence="6">
    <location>
        <begin position="108"/>
        <end position="177"/>
    </location>
</feature>
<dbReference type="PROSITE" id="PS51781">
    <property type="entry name" value="SH3B"/>
    <property type="match status" value="1"/>
</dbReference>
<feature type="chain" id="PRO_5002028252" description="SH3b domain-containing protein" evidence="8">
    <location>
        <begin position="21"/>
        <end position="214"/>
    </location>
</feature>
<evidence type="ECO:0000313" key="10">
    <source>
        <dbReference type="EMBL" id="AIY64698.1"/>
    </source>
</evidence>
<evidence type="ECO:0000256" key="8">
    <source>
        <dbReference type="SAM" id="SignalP"/>
    </source>
</evidence>
<dbReference type="eggNOG" id="COG4991">
    <property type="taxonomic scope" value="Bacteria"/>
</dbReference>
<name>A0A0A7EDU5_9GAMM</name>
<dbReference type="InterPro" id="IPR016476">
    <property type="entry name" value="SH3_dom_pro"/>
</dbReference>
<feature type="transmembrane region" description="Helical" evidence="7">
    <location>
        <begin position="182"/>
        <end position="204"/>
    </location>
</feature>
<keyword evidence="5 7" id="KW-0472">Membrane</keyword>
<reference evidence="10 11" key="1">
    <citation type="submission" date="2014-11" db="EMBL/GenBank/DDBJ databases">
        <title>Complete Genome Sequence of Pseudoalteromonas sp. Strain OCN003 Isolated from Kaneohe Bay, Oahu, Hawaii.</title>
        <authorList>
            <person name="Beurmann S."/>
            <person name="Videau P."/>
            <person name="Ushijima B."/>
            <person name="Smith A.M."/>
            <person name="Aeby G.S."/>
            <person name="Callahan S.M."/>
            <person name="Belcaid M."/>
        </authorList>
    </citation>
    <scope>NUCLEOTIDE SEQUENCE [LARGE SCALE GENOMIC DNA]</scope>
    <source>
        <strain evidence="10 11">OCN003</strain>
    </source>
</reference>
<dbReference type="EMBL" id="CP009888">
    <property type="protein sequence ID" value="AIY64698.1"/>
    <property type="molecule type" value="Genomic_DNA"/>
</dbReference>
<evidence type="ECO:0000256" key="1">
    <source>
        <dbReference type="ARBA" id="ARBA00004167"/>
    </source>
</evidence>
<dbReference type="SMART" id="SM00287">
    <property type="entry name" value="SH3b"/>
    <property type="match status" value="1"/>
</dbReference>
<dbReference type="Proteomes" id="UP000030341">
    <property type="component" value="Chromosome 1"/>
</dbReference>
<dbReference type="NCBIfam" id="TIGR04211">
    <property type="entry name" value="SH3_and_anchor"/>
    <property type="match status" value="1"/>
</dbReference>
<comment type="subcellular location">
    <subcellularLocation>
        <location evidence="1">Membrane</location>
        <topology evidence="1">Single-pass membrane protein</topology>
    </subcellularLocation>
</comment>
<evidence type="ECO:0000256" key="7">
    <source>
        <dbReference type="SAM" id="Phobius"/>
    </source>
</evidence>
<keyword evidence="11" id="KW-1185">Reference proteome</keyword>
<dbReference type="STRING" id="1348114.OM33_05735"/>
<evidence type="ECO:0000256" key="3">
    <source>
        <dbReference type="ARBA" id="ARBA00022729"/>
    </source>
</evidence>
<dbReference type="RefSeq" id="WP_038639851.1">
    <property type="nucleotide sequence ID" value="NZ_CP009888.1"/>
</dbReference>
<evidence type="ECO:0000256" key="6">
    <source>
        <dbReference type="SAM" id="Coils"/>
    </source>
</evidence>
<sequence length="214" mass="23804">MFKSIAGFLLLASLSTAIHAETQTNSEQAAEILEVQTTESTVSSTAYITDNLFVYMHSGPGKNYRILGSIQAGTELQLLDENKESGYSQVKDNRGRTGWIDKRNISKRPGLAQQNSQLKSQLADLQSELNAAQRDMPVLRQSTSELEIKNRELSAEIENLNAQIAQSRNQKQQSSEKQQKQLLIYGGGIAFIGILMGIIITLVLSRRKRYDGWA</sequence>
<dbReference type="HOGENOM" id="CLU_094106_0_2_6"/>
<dbReference type="Gene3D" id="2.30.30.40">
    <property type="entry name" value="SH3 Domains"/>
    <property type="match status" value="1"/>
</dbReference>
<dbReference type="GO" id="GO:0016020">
    <property type="term" value="C:membrane"/>
    <property type="evidence" value="ECO:0007669"/>
    <property type="project" value="UniProtKB-SubCell"/>
</dbReference>
<evidence type="ECO:0000256" key="2">
    <source>
        <dbReference type="ARBA" id="ARBA00022692"/>
    </source>
</evidence>
<dbReference type="KEGG" id="pseo:OM33_05735"/>
<protein>
    <recommendedName>
        <fullName evidence="9">SH3b domain-containing protein</fullName>
    </recommendedName>
</protein>
<dbReference type="OrthoDB" id="9790951at2"/>
<organism evidence="10 11">
    <name type="scientific">Pseudoalteromonas piratica</name>
    <dbReference type="NCBI Taxonomy" id="1348114"/>
    <lineage>
        <taxon>Bacteria</taxon>
        <taxon>Pseudomonadati</taxon>
        <taxon>Pseudomonadota</taxon>
        <taxon>Gammaproteobacteria</taxon>
        <taxon>Alteromonadales</taxon>
        <taxon>Pseudoalteromonadaceae</taxon>
        <taxon>Pseudoalteromonas</taxon>
    </lineage>
</organism>
<keyword evidence="6" id="KW-0175">Coiled coil</keyword>
<dbReference type="InterPro" id="IPR003646">
    <property type="entry name" value="SH3-like_bac-type"/>
</dbReference>